<keyword evidence="1" id="KW-1133">Transmembrane helix</keyword>
<dbReference type="AlphaFoldDB" id="A0A915L705"/>
<dbReference type="WBParaSite" id="nRc.2.0.1.t46809-RA">
    <property type="protein sequence ID" value="nRc.2.0.1.t46809-RA"/>
    <property type="gene ID" value="nRc.2.0.1.g46809"/>
</dbReference>
<sequence length="160" mass="18103">MCTIDKRTCFAYLGVNLGEKISCLIRDSAMAVSYRMSVMALKILLNMVTIPVFHILVSIGYGMNIVKHAEKLEDVSNAYRHVFLDIKCYNVIKRAVRLGLFPSNPNDLNWFKWERKFSQLAILAGAMTLNRETAPLANYLRGAALNYFGELEARQPPLAD</sequence>
<organism evidence="2 3">
    <name type="scientific">Romanomermis culicivorax</name>
    <name type="common">Nematode worm</name>
    <dbReference type="NCBI Taxonomy" id="13658"/>
    <lineage>
        <taxon>Eukaryota</taxon>
        <taxon>Metazoa</taxon>
        <taxon>Ecdysozoa</taxon>
        <taxon>Nematoda</taxon>
        <taxon>Enoplea</taxon>
        <taxon>Dorylaimia</taxon>
        <taxon>Mermithida</taxon>
        <taxon>Mermithoidea</taxon>
        <taxon>Mermithidae</taxon>
        <taxon>Romanomermis</taxon>
    </lineage>
</organism>
<protein>
    <submittedName>
        <fullName evidence="3">Uncharacterized protein</fullName>
    </submittedName>
</protein>
<feature type="transmembrane region" description="Helical" evidence="1">
    <location>
        <begin position="43"/>
        <end position="63"/>
    </location>
</feature>
<accession>A0A915L705</accession>
<name>A0A915L705_ROMCU</name>
<evidence type="ECO:0000256" key="1">
    <source>
        <dbReference type="SAM" id="Phobius"/>
    </source>
</evidence>
<reference evidence="3" key="1">
    <citation type="submission" date="2022-11" db="UniProtKB">
        <authorList>
            <consortium name="WormBaseParasite"/>
        </authorList>
    </citation>
    <scope>IDENTIFICATION</scope>
</reference>
<proteinExistence type="predicted"/>
<evidence type="ECO:0000313" key="2">
    <source>
        <dbReference type="Proteomes" id="UP000887565"/>
    </source>
</evidence>
<keyword evidence="2" id="KW-1185">Reference proteome</keyword>
<dbReference type="Proteomes" id="UP000887565">
    <property type="component" value="Unplaced"/>
</dbReference>
<keyword evidence="1" id="KW-0472">Membrane</keyword>
<evidence type="ECO:0000313" key="3">
    <source>
        <dbReference type="WBParaSite" id="nRc.2.0.1.t46809-RA"/>
    </source>
</evidence>
<keyword evidence="1" id="KW-0812">Transmembrane</keyword>